<proteinExistence type="predicted"/>
<evidence type="ECO:0000313" key="2">
    <source>
        <dbReference type="Proteomes" id="UP000027822"/>
    </source>
</evidence>
<dbReference type="Proteomes" id="UP000027822">
    <property type="component" value="Unassembled WGS sequence"/>
</dbReference>
<evidence type="ECO:0000313" key="1">
    <source>
        <dbReference type="EMBL" id="KEK19250.1"/>
    </source>
</evidence>
<dbReference type="RefSeq" id="WP_034639043.1">
    <property type="nucleotide sequence ID" value="NZ_CBCSJC010000019.1"/>
</dbReference>
<dbReference type="AlphaFoldDB" id="A0A073JY85"/>
<protein>
    <submittedName>
        <fullName evidence="1">Uncharacterized protein</fullName>
    </submittedName>
</protein>
<dbReference type="EMBL" id="JOTN01000008">
    <property type="protein sequence ID" value="KEK19250.1"/>
    <property type="molecule type" value="Genomic_DNA"/>
</dbReference>
<accession>A0A073JY85</accession>
<reference evidence="1 2" key="1">
    <citation type="submission" date="2014-06" db="EMBL/GenBank/DDBJ databases">
        <title>Draft genome sequence of Bacillus manliponensis JCM 15802 (MCCC 1A00708).</title>
        <authorList>
            <person name="Lai Q."/>
            <person name="Liu Y."/>
            <person name="Shao Z."/>
        </authorList>
    </citation>
    <scope>NUCLEOTIDE SEQUENCE [LARGE SCALE GENOMIC DNA]</scope>
    <source>
        <strain evidence="1 2">JCM 15802</strain>
    </source>
</reference>
<keyword evidence="2" id="KW-1185">Reference proteome</keyword>
<gene>
    <name evidence="1" type="ORF">BAMA_22985</name>
</gene>
<comment type="caution">
    <text evidence="1">The sequence shown here is derived from an EMBL/GenBank/DDBJ whole genome shotgun (WGS) entry which is preliminary data.</text>
</comment>
<name>A0A073JY85_9BACI</name>
<dbReference type="OrthoDB" id="2845764at2"/>
<organism evidence="1 2">
    <name type="scientific">Bacillus manliponensis</name>
    <dbReference type="NCBI Taxonomy" id="574376"/>
    <lineage>
        <taxon>Bacteria</taxon>
        <taxon>Bacillati</taxon>
        <taxon>Bacillota</taxon>
        <taxon>Bacilli</taxon>
        <taxon>Bacillales</taxon>
        <taxon>Bacillaceae</taxon>
        <taxon>Bacillus</taxon>
        <taxon>Bacillus cereus group</taxon>
    </lineage>
</organism>
<sequence length="182" mass="21409">MGLSIRNLKKGLQIKIKKCIALLGEEYTSLNYTIHFYENREKLQKEQKNNPVMKDEQYAQILNGQIEAAGVTVGEKGQIKIFLFLFGNLKRDPNEVINLVGNLYHEIRHAWQNENNLFQDEEEISTIDGNFESYLKLPSEKDAYRFQDEQMKKHGERALEIFGFNLKFRYELKPEVREAIYS</sequence>